<keyword evidence="8" id="KW-1185">Reference proteome</keyword>
<keyword evidence="1" id="KW-0805">Transcription regulation</keyword>
<dbReference type="SUPFAM" id="SSF48498">
    <property type="entry name" value="Tetracyclin repressor-like, C-terminal domain"/>
    <property type="match status" value="1"/>
</dbReference>
<feature type="region of interest" description="Disordered" evidence="5">
    <location>
        <begin position="218"/>
        <end position="238"/>
    </location>
</feature>
<evidence type="ECO:0000313" key="7">
    <source>
        <dbReference type="EMBL" id="QJF50614.1"/>
    </source>
</evidence>
<dbReference type="GO" id="GO:0003677">
    <property type="term" value="F:DNA binding"/>
    <property type="evidence" value="ECO:0007669"/>
    <property type="project" value="UniProtKB-UniRule"/>
</dbReference>
<reference evidence="7 8" key="1">
    <citation type="submission" date="2020-02" db="EMBL/GenBank/DDBJ databases">
        <title>Genome sequence of Roseobacter ponti.</title>
        <authorList>
            <person name="Hollensteiner J."/>
            <person name="Schneider D."/>
            <person name="Poehlein A."/>
            <person name="Daniel R."/>
        </authorList>
    </citation>
    <scope>NUCLEOTIDE SEQUENCE [LARGE SCALE GENOMIC DNA]</scope>
    <source>
        <strain evidence="7 8">DSM 106830</strain>
    </source>
</reference>
<dbReference type="SUPFAM" id="SSF46689">
    <property type="entry name" value="Homeodomain-like"/>
    <property type="match status" value="1"/>
</dbReference>
<evidence type="ECO:0000256" key="4">
    <source>
        <dbReference type="PROSITE-ProRule" id="PRU00335"/>
    </source>
</evidence>
<dbReference type="Proteomes" id="UP000503308">
    <property type="component" value="Chromosome"/>
</dbReference>
<dbReference type="RefSeq" id="WP_169639832.1">
    <property type="nucleotide sequence ID" value="NZ_CP048788.1"/>
</dbReference>
<evidence type="ECO:0000256" key="2">
    <source>
        <dbReference type="ARBA" id="ARBA00023125"/>
    </source>
</evidence>
<dbReference type="InterPro" id="IPR036271">
    <property type="entry name" value="Tet_transcr_reg_TetR-rel_C_sf"/>
</dbReference>
<dbReference type="Pfam" id="PF21313">
    <property type="entry name" value="EthR_C"/>
    <property type="match status" value="1"/>
</dbReference>
<gene>
    <name evidence="7" type="ORF">G3256_05295</name>
</gene>
<dbReference type="InterPro" id="IPR001647">
    <property type="entry name" value="HTH_TetR"/>
</dbReference>
<protein>
    <submittedName>
        <fullName evidence="7">TetR/AcrR family transcriptional regulator</fullName>
    </submittedName>
</protein>
<evidence type="ECO:0000313" key="8">
    <source>
        <dbReference type="Proteomes" id="UP000503308"/>
    </source>
</evidence>
<dbReference type="InterPro" id="IPR009057">
    <property type="entry name" value="Homeodomain-like_sf"/>
</dbReference>
<evidence type="ECO:0000259" key="6">
    <source>
        <dbReference type="PROSITE" id="PS50977"/>
    </source>
</evidence>
<feature type="domain" description="HTH tetR-type" evidence="6">
    <location>
        <begin position="25"/>
        <end position="85"/>
    </location>
</feature>
<dbReference type="PANTHER" id="PTHR47506:SF1">
    <property type="entry name" value="HTH-TYPE TRANSCRIPTIONAL REGULATOR YJDC"/>
    <property type="match status" value="1"/>
</dbReference>
<dbReference type="Gene3D" id="1.10.10.60">
    <property type="entry name" value="Homeodomain-like"/>
    <property type="match status" value="1"/>
</dbReference>
<feature type="DNA-binding region" description="H-T-H motif" evidence="4">
    <location>
        <begin position="48"/>
        <end position="67"/>
    </location>
</feature>
<dbReference type="EMBL" id="CP048788">
    <property type="protein sequence ID" value="QJF50614.1"/>
    <property type="molecule type" value="Genomic_DNA"/>
</dbReference>
<dbReference type="AlphaFoldDB" id="A0A858SPA5"/>
<keyword evidence="2 4" id="KW-0238">DNA-binding</keyword>
<dbReference type="KEGG" id="rpon:G3256_05295"/>
<evidence type="ECO:0000256" key="1">
    <source>
        <dbReference type="ARBA" id="ARBA00023015"/>
    </source>
</evidence>
<dbReference type="Pfam" id="PF00440">
    <property type="entry name" value="TetR_N"/>
    <property type="match status" value="1"/>
</dbReference>
<name>A0A858SPA5_9RHOB</name>
<evidence type="ECO:0000256" key="5">
    <source>
        <dbReference type="SAM" id="MobiDB-lite"/>
    </source>
</evidence>
<dbReference type="Gene3D" id="1.10.357.10">
    <property type="entry name" value="Tetracycline Repressor, domain 2"/>
    <property type="match status" value="1"/>
</dbReference>
<proteinExistence type="predicted"/>
<keyword evidence="3" id="KW-0804">Transcription</keyword>
<dbReference type="PROSITE" id="PS50977">
    <property type="entry name" value="HTH_TETR_2"/>
    <property type="match status" value="1"/>
</dbReference>
<accession>A0A858SPA5</accession>
<dbReference type="PANTHER" id="PTHR47506">
    <property type="entry name" value="TRANSCRIPTIONAL REGULATORY PROTEIN"/>
    <property type="match status" value="1"/>
</dbReference>
<sequence length="238" mass="26254">MSDSSKSAKRRLKTAEDLSSLRKSALTRTAILDTAFRYLEKRPFRDLTIGLLMAQAGASRPAFYQYFVDLHEVMEILLAELQEEVVAATSPWLAQKGDPVKLLKQGLRGLVDVCEERGAILRAVSDAAPSDERLEKMWEDFLRSFDDAVTARIQQDQAIGIIPPFDARPVAHALNRMDAAVLIARFGQTPKAPKEEVLSALTHCWVSALYPLPGYDAASGEPSAKASSENTERLPPDT</sequence>
<dbReference type="InterPro" id="IPR049397">
    <property type="entry name" value="EthR_C"/>
</dbReference>
<evidence type="ECO:0000256" key="3">
    <source>
        <dbReference type="ARBA" id="ARBA00023163"/>
    </source>
</evidence>
<organism evidence="7 8">
    <name type="scientific">Roseobacter ponti</name>
    <dbReference type="NCBI Taxonomy" id="1891787"/>
    <lineage>
        <taxon>Bacteria</taxon>
        <taxon>Pseudomonadati</taxon>
        <taxon>Pseudomonadota</taxon>
        <taxon>Alphaproteobacteria</taxon>
        <taxon>Rhodobacterales</taxon>
        <taxon>Roseobacteraceae</taxon>
        <taxon>Roseobacter</taxon>
    </lineage>
</organism>